<dbReference type="EMBL" id="JBBHJZ010000006">
    <property type="protein sequence ID" value="MEJ5979281.1"/>
    <property type="molecule type" value="Genomic_DNA"/>
</dbReference>
<gene>
    <name evidence="2" type="ORF">WG901_21690</name>
</gene>
<keyword evidence="3" id="KW-1185">Reference proteome</keyword>
<evidence type="ECO:0000313" key="2">
    <source>
        <dbReference type="EMBL" id="MEJ5979281.1"/>
    </source>
</evidence>
<sequence>MGGAAAHAQYYIGPGYIQVAGVMGGGKGREHKGWVKSEAHYWRAKPPRREIRGITGAATSLQFTSSRAPAKGPEVLTVSISKSDPAVPGLMERCRSGAPVPEIVFSESSDLARHPQEHGPRPATVPDFYRYRLKDVGLTCPVAEGAAEQAFTLRFNDIEWLNAAPQTKPMPITAEPAKLAAGPRSGSTRVFAISWFAPIADSKPDQCEKVNTKPSQDDYYAQMPPEKAARQRAFLADKGGANTTYLPYRGPDELNVILLPGIVPDPGFVAPRVDQVRGFDLDGDDGTGPTPAHTRKHRNFTSPDGRGGIDNQLFTIQGCIAGWRRNGFLPMIGNELRRAGGLSILVEVSGIDDARNDDDVAVSIYYSTDSIRRDGTSKIVLPDYTYRVSGATEFSQDFVRFRGKMVDGVIMTQPVDKLFMHEGPASTWSLMNARMRLEFLADGTMSATLGGYRDWREYLAMAFFQSSDYENTIGFQAPAMYAAVRRAADGLKDPVTGDFNGISAAYEMEGVPAFIPPGQSRELLGRRSNVAARK</sequence>
<name>A0ABU8S324_9SPHN</name>
<feature type="region of interest" description="Disordered" evidence="1">
    <location>
        <begin position="285"/>
        <end position="304"/>
    </location>
</feature>
<dbReference type="RefSeq" id="WP_339589217.1">
    <property type="nucleotide sequence ID" value="NZ_JBBHJZ010000006.1"/>
</dbReference>
<accession>A0ABU8S324</accession>
<comment type="caution">
    <text evidence="2">The sequence shown here is derived from an EMBL/GenBank/DDBJ whole genome shotgun (WGS) entry which is preliminary data.</text>
</comment>
<dbReference type="Proteomes" id="UP001361239">
    <property type="component" value="Unassembled WGS sequence"/>
</dbReference>
<organism evidence="2 3">
    <name type="scientific">Novosphingobium anseongense</name>
    <dbReference type="NCBI Taxonomy" id="3133436"/>
    <lineage>
        <taxon>Bacteria</taxon>
        <taxon>Pseudomonadati</taxon>
        <taxon>Pseudomonadota</taxon>
        <taxon>Alphaproteobacteria</taxon>
        <taxon>Sphingomonadales</taxon>
        <taxon>Sphingomonadaceae</taxon>
        <taxon>Novosphingobium</taxon>
    </lineage>
</organism>
<evidence type="ECO:0000313" key="3">
    <source>
        <dbReference type="Proteomes" id="UP001361239"/>
    </source>
</evidence>
<proteinExistence type="predicted"/>
<reference evidence="2 3" key="1">
    <citation type="submission" date="2024-03" db="EMBL/GenBank/DDBJ databases">
        <authorList>
            <person name="Jo J.-H."/>
        </authorList>
    </citation>
    <scope>NUCLEOTIDE SEQUENCE [LARGE SCALE GENOMIC DNA]</scope>
    <source>
        <strain evidence="2 3">PS1R-30</strain>
    </source>
</reference>
<protein>
    <submittedName>
        <fullName evidence="2">Uncharacterized protein</fullName>
    </submittedName>
</protein>
<evidence type="ECO:0000256" key="1">
    <source>
        <dbReference type="SAM" id="MobiDB-lite"/>
    </source>
</evidence>